<dbReference type="EMBL" id="MHTS01000027">
    <property type="protein sequence ID" value="OHA63720.1"/>
    <property type="molecule type" value="Genomic_DNA"/>
</dbReference>
<evidence type="ECO:0000259" key="1">
    <source>
        <dbReference type="Pfam" id="PF00557"/>
    </source>
</evidence>
<gene>
    <name evidence="2" type="ORF">A2843_02750</name>
</gene>
<reference evidence="2 3" key="1">
    <citation type="journal article" date="2016" name="Nat. Commun.">
        <title>Thousands of microbial genomes shed light on interconnected biogeochemical processes in an aquifer system.</title>
        <authorList>
            <person name="Anantharaman K."/>
            <person name="Brown C.T."/>
            <person name="Hug L.A."/>
            <person name="Sharon I."/>
            <person name="Castelle C.J."/>
            <person name="Probst A.J."/>
            <person name="Thomas B.C."/>
            <person name="Singh A."/>
            <person name="Wilkins M.J."/>
            <person name="Karaoz U."/>
            <person name="Brodie E.L."/>
            <person name="Williams K.H."/>
            <person name="Hubbard S.S."/>
            <person name="Banfield J.F."/>
        </authorList>
    </citation>
    <scope>NUCLEOTIDE SEQUENCE [LARGE SCALE GENOMIC DNA]</scope>
</reference>
<organism evidence="2 3">
    <name type="scientific">Candidatus Wildermuthbacteria bacterium RIFCSPHIGHO2_01_FULL_48_27b</name>
    <dbReference type="NCBI Taxonomy" id="1802447"/>
    <lineage>
        <taxon>Bacteria</taxon>
        <taxon>Candidatus Wildermuthiibacteriota</taxon>
    </lineage>
</organism>
<dbReference type="Pfam" id="PF00557">
    <property type="entry name" value="Peptidase_M24"/>
    <property type="match status" value="1"/>
</dbReference>
<dbReference type="SUPFAM" id="SSF55920">
    <property type="entry name" value="Creatinase/aminopeptidase"/>
    <property type="match status" value="1"/>
</dbReference>
<dbReference type="Gene3D" id="3.90.230.10">
    <property type="entry name" value="Creatinase/methionine aminopeptidase superfamily"/>
    <property type="match status" value="1"/>
</dbReference>
<dbReference type="AlphaFoldDB" id="A0A1G2QSY9"/>
<proteinExistence type="predicted"/>
<comment type="caution">
    <text evidence="2">The sequence shown here is derived from an EMBL/GenBank/DDBJ whole genome shotgun (WGS) entry which is preliminary data.</text>
</comment>
<dbReference type="PANTHER" id="PTHR46112:SF2">
    <property type="entry name" value="XAA-PRO AMINOPEPTIDASE P-RELATED"/>
    <property type="match status" value="1"/>
</dbReference>
<dbReference type="InterPro" id="IPR036005">
    <property type="entry name" value="Creatinase/aminopeptidase-like"/>
</dbReference>
<feature type="domain" description="Peptidase M24" evidence="1">
    <location>
        <begin position="136"/>
        <end position="355"/>
    </location>
</feature>
<accession>A0A1G2QSY9</accession>
<sequence length="372" mass="42143">MAKLIYDNTKNRDVFYAVKMDIVDPFFLIDLGVKKYVFLDHREFGLFQERNKNQNIEVQLLNPLVQEAAKLSLSKDNLQNLAWYLLQKYELLGEIITVPNNFPLLLADFLRSKGVKLVPQIHLYPERASKTPDEAEAIRSSVQKTEKAFALIEKILRESVIKGNSIFYSGAILTSEFLKKEVERLLFEEDMISEEGIIISSGLQTAIPHHPGKGAIKPHEPIVCDIFPKSRATRYFADVTRTFVKGTPTEELRKMYEAVRKAQKEGIEAVAPGKKASDIHKICAEILLDAGYDVGDKGFIHNTGHGVGLEVHEEPRLGERVEYELVPGNVITIEPGLYYPEIGGIRIEDDILVTKDGFENFTTFPKDKWIIP</sequence>
<evidence type="ECO:0000313" key="3">
    <source>
        <dbReference type="Proteomes" id="UP000178170"/>
    </source>
</evidence>
<evidence type="ECO:0000313" key="2">
    <source>
        <dbReference type="EMBL" id="OHA63720.1"/>
    </source>
</evidence>
<dbReference type="InterPro" id="IPR050659">
    <property type="entry name" value="Peptidase_M24B"/>
</dbReference>
<protein>
    <recommendedName>
        <fullName evidence="1">Peptidase M24 domain-containing protein</fullName>
    </recommendedName>
</protein>
<dbReference type="PANTHER" id="PTHR46112">
    <property type="entry name" value="AMINOPEPTIDASE"/>
    <property type="match status" value="1"/>
</dbReference>
<dbReference type="Proteomes" id="UP000178170">
    <property type="component" value="Unassembled WGS sequence"/>
</dbReference>
<name>A0A1G2QSY9_9BACT</name>
<dbReference type="InterPro" id="IPR000994">
    <property type="entry name" value="Pept_M24"/>
</dbReference>